<dbReference type="Pfam" id="PF00528">
    <property type="entry name" value="BPD_transp_1"/>
    <property type="match status" value="1"/>
</dbReference>
<feature type="transmembrane region" description="Helical" evidence="7">
    <location>
        <begin position="84"/>
        <end position="110"/>
    </location>
</feature>
<feature type="transmembrane region" description="Helical" evidence="7">
    <location>
        <begin position="248"/>
        <end position="271"/>
    </location>
</feature>
<feature type="transmembrane region" description="Helical" evidence="7">
    <location>
        <begin position="117"/>
        <end position="142"/>
    </location>
</feature>
<evidence type="ECO:0000256" key="7">
    <source>
        <dbReference type="RuleBase" id="RU363032"/>
    </source>
</evidence>
<keyword evidence="3" id="KW-1003">Cell membrane</keyword>
<keyword evidence="2 7" id="KW-0813">Transport</keyword>
<dbReference type="Gene3D" id="1.10.3720.10">
    <property type="entry name" value="MetI-like"/>
    <property type="match status" value="1"/>
</dbReference>
<accession>A0A1G7FNY3</accession>
<protein>
    <submittedName>
        <fullName evidence="9">Peptide/nickel transport system permease protein</fullName>
    </submittedName>
</protein>
<feature type="transmembrane region" description="Helical" evidence="7">
    <location>
        <begin position="20"/>
        <end position="43"/>
    </location>
</feature>
<proteinExistence type="inferred from homology"/>
<organism evidence="9 10">
    <name type="scientific">Salipiger thiooxidans</name>
    <dbReference type="NCBI Taxonomy" id="282683"/>
    <lineage>
        <taxon>Bacteria</taxon>
        <taxon>Pseudomonadati</taxon>
        <taxon>Pseudomonadota</taxon>
        <taxon>Alphaproteobacteria</taxon>
        <taxon>Rhodobacterales</taxon>
        <taxon>Roseobacteraceae</taxon>
        <taxon>Salipiger</taxon>
    </lineage>
</organism>
<keyword evidence="5 7" id="KW-1133">Transmembrane helix</keyword>
<feature type="transmembrane region" description="Helical" evidence="7">
    <location>
        <begin position="148"/>
        <end position="168"/>
    </location>
</feature>
<evidence type="ECO:0000256" key="6">
    <source>
        <dbReference type="ARBA" id="ARBA00023136"/>
    </source>
</evidence>
<comment type="similarity">
    <text evidence="7">Belongs to the binding-protein-dependent transport system permease family.</text>
</comment>
<dbReference type="RefSeq" id="WP_008888253.1">
    <property type="nucleotide sequence ID" value="NZ_FNAV01000007.1"/>
</dbReference>
<keyword evidence="10" id="KW-1185">Reference proteome</keyword>
<keyword evidence="6 7" id="KW-0472">Membrane</keyword>
<evidence type="ECO:0000256" key="2">
    <source>
        <dbReference type="ARBA" id="ARBA00022448"/>
    </source>
</evidence>
<name>A0A1G7FNY3_9RHOB</name>
<gene>
    <name evidence="9" type="ORF">SAMN04488105_107201</name>
</gene>
<dbReference type="InterPro" id="IPR035906">
    <property type="entry name" value="MetI-like_sf"/>
</dbReference>
<dbReference type="EMBL" id="FNAV01000007">
    <property type="protein sequence ID" value="SDE77539.1"/>
    <property type="molecule type" value="Genomic_DNA"/>
</dbReference>
<evidence type="ECO:0000259" key="8">
    <source>
        <dbReference type="PROSITE" id="PS50928"/>
    </source>
</evidence>
<dbReference type="CDD" id="cd06261">
    <property type="entry name" value="TM_PBP2"/>
    <property type="match status" value="1"/>
</dbReference>
<dbReference type="STRING" id="282683.SAMN04488105_107201"/>
<dbReference type="InterPro" id="IPR025966">
    <property type="entry name" value="OppC_N"/>
</dbReference>
<dbReference type="GO" id="GO:0005886">
    <property type="term" value="C:plasma membrane"/>
    <property type="evidence" value="ECO:0007669"/>
    <property type="project" value="UniProtKB-SubCell"/>
</dbReference>
<keyword evidence="4 7" id="KW-0812">Transmembrane</keyword>
<feature type="transmembrane region" description="Helical" evidence="7">
    <location>
        <begin position="199"/>
        <end position="228"/>
    </location>
</feature>
<dbReference type="AlphaFoldDB" id="A0A1G7FNY3"/>
<comment type="subcellular location">
    <subcellularLocation>
        <location evidence="1 7">Cell membrane</location>
        <topology evidence="1 7">Multi-pass membrane protein</topology>
    </subcellularLocation>
</comment>
<feature type="domain" description="ABC transmembrane type-1" evidence="8">
    <location>
        <begin position="82"/>
        <end position="271"/>
    </location>
</feature>
<dbReference type="PANTHER" id="PTHR43386:SF25">
    <property type="entry name" value="PEPTIDE ABC TRANSPORTER PERMEASE PROTEIN"/>
    <property type="match status" value="1"/>
</dbReference>
<dbReference type="SUPFAM" id="SSF161098">
    <property type="entry name" value="MetI-like"/>
    <property type="match status" value="1"/>
</dbReference>
<evidence type="ECO:0000256" key="3">
    <source>
        <dbReference type="ARBA" id="ARBA00022475"/>
    </source>
</evidence>
<evidence type="ECO:0000256" key="4">
    <source>
        <dbReference type="ARBA" id="ARBA00022692"/>
    </source>
</evidence>
<dbReference type="Proteomes" id="UP000198994">
    <property type="component" value="Unassembled WGS sequence"/>
</dbReference>
<dbReference type="InterPro" id="IPR000515">
    <property type="entry name" value="MetI-like"/>
</dbReference>
<dbReference type="GO" id="GO:0055085">
    <property type="term" value="P:transmembrane transport"/>
    <property type="evidence" value="ECO:0007669"/>
    <property type="project" value="InterPro"/>
</dbReference>
<evidence type="ECO:0000256" key="5">
    <source>
        <dbReference type="ARBA" id="ARBA00022989"/>
    </source>
</evidence>
<evidence type="ECO:0000313" key="10">
    <source>
        <dbReference type="Proteomes" id="UP000198994"/>
    </source>
</evidence>
<sequence length="287" mass="30641">MTDTTTNHRPRRLPAALRQWNIAVGALILGIVVLAAILAPWIAPYDPFKMASGPRLTGPSAAHWFGTDELGRDLFSRVLLGARLSLGIGFAAVAVGLLFGVTFGMIIAFCPERVKALLLRIVDVVYSFPDTLLALALVAFMGPGVENATIAIAISLIPFYARVTYGLAAVERAKPYVEAAQIAQAAPARIMRIQVLPNILQSLIVIGSIGFSSAILSAAGLSFLGLGVQPPSPEWGSILASGRNYISRAPWILIFPGLAICLTVLSFNLIGDGIRDLTDPKSRRRRS</sequence>
<dbReference type="InterPro" id="IPR050366">
    <property type="entry name" value="BP-dependent_transpt_permease"/>
</dbReference>
<evidence type="ECO:0000256" key="1">
    <source>
        <dbReference type="ARBA" id="ARBA00004651"/>
    </source>
</evidence>
<evidence type="ECO:0000313" key="9">
    <source>
        <dbReference type="EMBL" id="SDE77539.1"/>
    </source>
</evidence>
<dbReference type="Pfam" id="PF12911">
    <property type="entry name" value="OppC_N"/>
    <property type="match status" value="1"/>
</dbReference>
<dbReference type="PANTHER" id="PTHR43386">
    <property type="entry name" value="OLIGOPEPTIDE TRANSPORT SYSTEM PERMEASE PROTEIN APPC"/>
    <property type="match status" value="1"/>
</dbReference>
<reference evidence="10" key="1">
    <citation type="submission" date="2016-10" db="EMBL/GenBank/DDBJ databases">
        <authorList>
            <person name="Varghese N."/>
            <person name="Submissions S."/>
        </authorList>
    </citation>
    <scope>NUCLEOTIDE SEQUENCE [LARGE SCALE GENOMIC DNA]</scope>
    <source>
        <strain evidence="10">DSM 10146</strain>
    </source>
</reference>
<dbReference type="PROSITE" id="PS50928">
    <property type="entry name" value="ABC_TM1"/>
    <property type="match status" value="1"/>
</dbReference>